<organism evidence="1 2">
    <name type="scientific">Tigheibacillus jepli</name>
    <dbReference type="NCBI Taxonomy" id="3035914"/>
    <lineage>
        <taxon>Bacteria</taxon>
        <taxon>Bacillati</taxon>
        <taxon>Bacillota</taxon>
        <taxon>Bacilli</taxon>
        <taxon>Bacillales</taxon>
        <taxon>Bacillaceae</taxon>
        <taxon>Tigheibacillus</taxon>
    </lineage>
</organism>
<dbReference type="EMBL" id="JAROCA020000003">
    <property type="protein sequence ID" value="MDY0407079.1"/>
    <property type="molecule type" value="Genomic_DNA"/>
</dbReference>
<gene>
    <name evidence="1" type="ORF">P5G51_018635</name>
</gene>
<dbReference type="Proteomes" id="UP001228376">
    <property type="component" value="Unassembled WGS sequence"/>
</dbReference>
<accession>A0ABU5CL77</accession>
<reference evidence="1 2" key="1">
    <citation type="submission" date="2023-10" db="EMBL/GenBank/DDBJ databases">
        <title>179-bfca-hs.</title>
        <authorList>
            <person name="Miliotis G."/>
            <person name="Sengupta P."/>
            <person name="Hameed A."/>
            <person name="Chuvochina M."/>
            <person name="Mcdonagh F."/>
            <person name="Simpson A.C."/>
            <person name="Singh N.K."/>
            <person name="Rekha P.D."/>
            <person name="Raman K."/>
            <person name="Hugenholtz P."/>
            <person name="Venkateswaran K."/>
        </authorList>
    </citation>
    <scope>NUCLEOTIDE SEQUENCE [LARGE SCALE GENOMIC DNA]</scope>
    <source>
        <strain evidence="1 2">179-BFC-A-HS</strain>
    </source>
</reference>
<evidence type="ECO:0000313" key="2">
    <source>
        <dbReference type="Proteomes" id="UP001228376"/>
    </source>
</evidence>
<evidence type="ECO:0000313" key="1">
    <source>
        <dbReference type="EMBL" id="MDY0407079.1"/>
    </source>
</evidence>
<protein>
    <recommendedName>
        <fullName evidence="3">DNA-binding protein</fullName>
    </recommendedName>
</protein>
<keyword evidence="2" id="KW-1185">Reference proteome</keyword>
<proteinExistence type="predicted"/>
<evidence type="ECO:0008006" key="3">
    <source>
        <dbReference type="Google" id="ProtNLM"/>
    </source>
</evidence>
<comment type="caution">
    <text evidence="1">The sequence shown here is derived from an EMBL/GenBank/DDBJ whole genome shotgun (WGS) entry which is preliminary data.</text>
</comment>
<name>A0ABU5CL77_9BACI</name>
<sequence length="109" mass="12402">MLDNSNYTKFMFEKPEMKKHIDNMYDLVSNYAKKNNIHLATNDIAETFVEAIATYISDSENQTKTSEKYFHLYADLRENGLGLGSISHEEAVATLKSKGLTLSHEILLP</sequence>
<dbReference type="RefSeq" id="WP_306067321.1">
    <property type="nucleotide sequence ID" value="NZ_JAROCA020000003.1"/>
</dbReference>